<dbReference type="GO" id="GO:0005802">
    <property type="term" value="C:trans-Golgi network"/>
    <property type="evidence" value="ECO:0007669"/>
    <property type="project" value="TreeGrafter"/>
</dbReference>
<feature type="signal peptide" evidence="4">
    <location>
        <begin position="1"/>
        <end position="26"/>
    </location>
</feature>
<evidence type="ECO:0000256" key="4">
    <source>
        <dbReference type="SAM" id="SignalP"/>
    </source>
</evidence>
<evidence type="ECO:0000313" key="6">
    <source>
        <dbReference type="EMBL" id="LAC23715.1"/>
    </source>
</evidence>
<proteinExistence type="evidence at transcript level"/>
<dbReference type="InterPro" id="IPR009011">
    <property type="entry name" value="Man6P_isomerase_rcpt-bd_dom_sf"/>
</dbReference>
<dbReference type="GO" id="GO:0006622">
    <property type="term" value="P:protein targeting to lysosome"/>
    <property type="evidence" value="ECO:0007669"/>
    <property type="project" value="TreeGrafter"/>
</dbReference>
<accession>A0A2P2I6V1</accession>
<evidence type="ECO:0000256" key="1">
    <source>
        <dbReference type="ARBA" id="ARBA00023180"/>
    </source>
</evidence>
<keyword evidence="1" id="KW-0325">Glycoprotein</keyword>
<feature type="compositionally biased region" description="Polar residues" evidence="2">
    <location>
        <begin position="277"/>
        <end position="289"/>
    </location>
</feature>
<protein>
    <submittedName>
        <fullName evidence="5">Cation-dependent mannose-6-phosphate receptor-like</fullName>
    </submittedName>
</protein>
<feature type="chain" id="PRO_5036046494" evidence="4">
    <location>
        <begin position="27"/>
        <end position="317"/>
    </location>
</feature>
<reference evidence="5" key="2">
    <citation type="journal article" date="2018" name="Biosci. Biotechnol. Biochem.">
        <title>Polysaccharide hydrolase of the hadal zone amphipods Hirondellea gigas.</title>
        <authorList>
            <person name="Kobayashi H."/>
            <person name="Nagahama T."/>
            <person name="Arai W."/>
            <person name="Sasagawa Y."/>
            <person name="Umeda M."/>
            <person name="Hayashi T."/>
            <person name="Nikaido I."/>
            <person name="Watanabe H."/>
            <person name="Oguri K."/>
            <person name="Kitazato H."/>
            <person name="Fujioka K."/>
            <person name="Kido Y."/>
            <person name="Takami H."/>
        </authorList>
    </citation>
    <scope>NUCLEOTIDE SEQUENCE</scope>
    <source>
        <tissue evidence="5">Whole body</tissue>
    </source>
</reference>
<dbReference type="SUPFAM" id="SSF50911">
    <property type="entry name" value="Mannose 6-phosphate receptor domain"/>
    <property type="match status" value="1"/>
</dbReference>
<organism evidence="5">
    <name type="scientific">Hirondellea gigas</name>
    <dbReference type="NCBI Taxonomy" id="1518452"/>
    <lineage>
        <taxon>Eukaryota</taxon>
        <taxon>Metazoa</taxon>
        <taxon>Ecdysozoa</taxon>
        <taxon>Arthropoda</taxon>
        <taxon>Crustacea</taxon>
        <taxon>Multicrustacea</taxon>
        <taxon>Malacostraca</taxon>
        <taxon>Eumalacostraca</taxon>
        <taxon>Peracarida</taxon>
        <taxon>Amphipoda</taxon>
        <taxon>Amphilochidea</taxon>
        <taxon>Lysianassida</taxon>
        <taxon>Lysianassidira</taxon>
        <taxon>Lysianassoidea</taxon>
        <taxon>Lysianassidae</taxon>
        <taxon>Hirondellea</taxon>
    </lineage>
</organism>
<keyword evidence="3" id="KW-0472">Membrane</keyword>
<dbReference type="Pfam" id="PF02157">
    <property type="entry name" value="Man-6-P_recep"/>
    <property type="match status" value="1"/>
</dbReference>
<keyword evidence="3" id="KW-1133">Transmembrane helix</keyword>
<name>A0A2P2I6V1_9CRUS</name>
<keyword evidence="4" id="KW-0732">Signal</keyword>
<sequence length="317" mass="32880">MFSKGRVVSVATASVLLLCCVGLASGQCLVDASISEEDVPKVEQVISMLDPIKGTKLTVGGPDGSSLSVGICTDAGKGLAGAAVVESKGTNNTALGMRNRTTAVYGVDWLEVIFLSSSKYSSSSGPCAGKQRSARIMLLCDQDKLKPSSLELVYKAVPGEGGCYTLLSGGHSVACSHPRTTGLGGFSILLILIVVAFGCYFLFGVAYLRLIKGAKGVEQVPHRLFWCRLGNSFADCVGTLCRCDRFCGAAGEDHPSADGGLPPPGGYTNIPGGVISTPPTTAAPYQQGSDWDEELLAPNRAPTGPSNHHSDAPLIQP</sequence>
<dbReference type="EMBL" id="IACF01004163">
    <property type="protein sequence ID" value="LAB69757.1"/>
    <property type="molecule type" value="mRNA"/>
</dbReference>
<dbReference type="AlphaFoldDB" id="A0A2P2I6V1"/>
<reference evidence="6" key="1">
    <citation type="submission" date="2017-11" db="EMBL/GenBank/DDBJ databases">
        <title>The sensing device of the deep-sea amphipod.</title>
        <authorList>
            <person name="Kobayashi H."/>
            <person name="Nagahama T."/>
            <person name="Arai W."/>
            <person name="Sasagawa Y."/>
            <person name="Umeda M."/>
            <person name="Hayashi T."/>
            <person name="Nikaido I."/>
            <person name="Watanabe H."/>
            <person name="Oguri K."/>
            <person name="Kitazato H."/>
            <person name="Fujioka K."/>
            <person name="Kido Y."/>
            <person name="Takami H."/>
        </authorList>
    </citation>
    <scope>NUCLEOTIDE SEQUENCE</scope>
    <source>
        <tissue evidence="6">Whole body</tissue>
    </source>
</reference>
<dbReference type="InterPro" id="IPR028927">
    <property type="entry name" value="Man-6-P_rcpt"/>
</dbReference>
<feature type="transmembrane region" description="Helical" evidence="3">
    <location>
        <begin position="183"/>
        <end position="208"/>
    </location>
</feature>
<dbReference type="PANTHER" id="PTHR15071:SF29">
    <property type="entry name" value="CATION-DEPENDENT MANNOSE-6-PHOSPHATE RECEPTOR"/>
    <property type="match status" value="1"/>
</dbReference>
<keyword evidence="5" id="KW-0675">Receptor</keyword>
<dbReference type="Gene3D" id="2.70.130.10">
    <property type="entry name" value="Mannose-6-phosphate receptor binding domain"/>
    <property type="match status" value="1"/>
</dbReference>
<dbReference type="EMBL" id="IACT01004525">
    <property type="protein sequence ID" value="LAC23715.1"/>
    <property type="molecule type" value="mRNA"/>
</dbReference>
<evidence type="ECO:0000313" key="5">
    <source>
        <dbReference type="EMBL" id="LAB69757.1"/>
    </source>
</evidence>
<feature type="region of interest" description="Disordered" evidence="2">
    <location>
        <begin position="254"/>
        <end position="317"/>
    </location>
</feature>
<evidence type="ECO:0000256" key="2">
    <source>
        <dbReference type="SAM" id="MobiDB-lite"/>
    </source>
</evidence>
<evidence type="ECO:0000256" key="3">
    <source>
        <dbReference type="SAM" id="Phobius"/>
    </source>
</evidence>
<keyword evidence="3" id="KW-0812">Transmembrane</keyword>
<dbReference type="PANTHER" id="PTHR15071">
    <property type="entry name" value="MANNOSE-6-PHOSPHATE RECEPTOR FAMILY MEMBER"/>
    <property type="match status" value="1"/>
</dbReference>